<dbReference type="EC" id="2.3.2.27" evidence="2"/>
<keyword evidence="5 8" id="KW-0863">Zinc-finger</keyword>
<dbReference type="GO" id="GO:0008270">
    <property type="term" value="F:zinc ion binding"/>
    <property type="evidence" value="ECO:0007669"/>
    <property type="project" value="UniProtKB-KW"/>
</dbReference>
<protein>
    <recommendedName>
        <fullName evidence="2">RING-type E3 ubiquitin transferase</fullName>
        <ecNumber evidence="2">2.3.2.27</ecNumber>
    </recommendedName>
</protein>
<dbReference type="SMART" id="SM00184">
    <property type="entry name" value="RING"/>
    <property type="match status" value="1"/>
</dbReference>
<evidence type="ECO:0000256" key="8">
    <source>
        <dbReference type="PROSITE-ProRule" id="PRU00175"/>
    </source>
</evidence>
<feature type="compositionally biased region" description="Basic residues" evidence="9">
    <location>
        <begin position="7"/>
        <end position="16"/>
    </location>
</feature>
<dbReference type="PROSITE" id="PS50089">
    <property type="entry name" value="ZF_RING_2"/>
    <property type="match status" value="1"/>
</dbReference>
<evidence type="ECO:0000256" key="9">
    <source>
        <dbReference type="SAM" id="MobiDB-lite"/>
    </source>
</evidence>
<keyword evidence="3" id="KW-0808">Transferase</keyword>
<name>A0AAX6EQ30_IRIPA</name>
<accession>A0AAX6EQ30</accession>
<gene>
    <name evidence="11" type="ORF">M6B38_177130</name>
</gene>
<evidence type="ECO:0000256" key="4">
    <source>
        <dbReference type="ARBA" id="ARBA00022723"/>
    </source>
</evidence>
<reference evidence="11" key="1">
    <citation type="journal article" date="2023" name="GigaByte">
        <title>Genome assembly of the bearded iris, Iris pallida Lam.</title>
        <authorList>
            <person name="Bruccoleri R.E."/>
            <person name="Oakeley E.J."/>
            <person name="Faust A.M.E."/>
            <person name="Altorfer M."/>
            <person name="Dessus-Babus S."/>
            <person name="Burckhardt D."/>
            <person name="Oertli M."/>
            <person name="Naumann U."/>
            <person name="Petersen F."/>
            <person name="Wong J."/>
        </authorList>
    </citation>
    <scope>NUCLEOTIDE SEQUENCE</scope>
    <source>
        <strain evidence="11">GSM-AAB239-AS_SAM_17_03QT</strain>
    </source>
</reference>
<dbReference type="InterPro" id="IPR001841">
    <property type="entry name" value="Znf_RING"/>
</dbReference>
<evidence type="ECO:0000256" key="5">
    <source>
        <dbReference type="ARBA" id="ARBA00022771"/>
    </source>
</evidence>
<comment type="caution">
    <text evidence="11">The sequence shown here is derived from an EMBL/GenBank/DDBJ whole genome shotgun (WGS) entry which is preliminary data.</text>
</comment>
<dbReference type="PANTHER" id="PTHR46463">
    <property type="entry name" value="ZINC FINGER, RING/FYVE/PHD-TYPE"/>
    <property type="match status" value="1"/>
</dbReference>
<keyword evidence="12" id="KW-1185">Reference proteome</keyword>
<dbReference type="EMBL" id="JANAVB010035018">
    <property type="protein sequence ID" value="KAJ6806021.1"/>
    <property type="molecule type" value="Genomic_DNA"/>
</dbReference>
<keyword evidence="7" id="KW-0862">Zinc</keyword>
<evidence type="ECO:0000313" key="11">
    <source>
        <dbReference type="EMBL" id="KAJ6806021.1"/>
    </source>
</evidence>
<evidence type="ECO:0000256" key="6">
    <source>
        <dbReference type="ARBA" id="ARBA00022786"/>
    </source>
</evidence>
<evidence type="ECO:0000256" key="2">
    <source>
        <dbReference type="ARBA" id="ARBA00012483"/>
    </source>
</evidence>
<feature type="region of interest" description="Disordered" evidence="9">
    <location>
        <begin position="1"/>
        <end position="41"/>
    </location>
</feature>
<evidence type="ECO:0000256" key="3">
    <source>
        <dbReference type="ARBA" id="ARBA00022679"/>
    </source>
</evidence>
<evidence type="ECO:0000256" key="7">
    <source>
        <dbReference type="ARBA" id="ARBA00022833"/>
    </source>
</evidence>
<dbReference type="Gene3D" id="3.30.40.10">
    <property type="entry name" value="Zinc/RING finger domain, C3HC4 (zinc finger)"/>
    <property type="match status" value="1"/>
</dbReference>
<dbReference type="Pfam" id="PF13639">
    <property type="entry name" value="zf-RING_2"/>
    <property type="match status" value="1"/>
</dbReference>
<dbReference type="InterPro" id="IPR013083">
    <property type="entry name" value="Znf_RING/FYVE/PHD"/>
</dbReference>
<dbReference type="FunFam" id="3.30.40.10:FF:000376">
    <property type="entry name" value="Putative E3 ubiquitin-protein ligase RHB1A"/>
    <property type="match status" value="1"/>
</dbReference>
<evidence type="ECO:0000313" key="12">
    <source>
        <dbReference type="Proteomes" id="UP001140949"/>
    </source>
</evidence>
<dbReference type="Proteomes" id="UP001140949">
    <property type="component" value="Unassembled WGS sequence"/>
</dbReference>
<dbReference type="AlphaFoldDB" id="A0AAX6EQ30"/>
<keyword evidence="6" id="KW-0833">Ubl conjugation pathway</keyword>
<keyword evidence="4" id="KW-0479">Metal-binding</keyword>
<organism evidence="11 12">
    <name type="scientific">Iris pallida</name>
    <name type="common">Sweet iris</name>
    <dbReference type="NCBI Taxonomy" id="29817"/>
    <lineage>
        <taxon>Eukaryota</taxon>
        <taxon>Viridiplantae</taxon>
        <taxon>Streptophyta</taxon>
        <taxon>Embryophyta</taxon>
        <taxon>Tracheophyta</taxon>
        <taxon>Spermatophyta</taxon>
        <taxon>Magnoliopsida</taxon>
        <taxon>Liliopsida</taxon>
        <taxon>Asparagales</taxon>
        <taxon>Iridaceae</taxon>
        <taxon>Iridoideae</taxon>
        <taxon>Irideae</taxon>
        <taxon>Iris</taxon>
    </lineage>
</organism>
<comment type="catalytic activity">
    <reaction evidence="1">
        <text>S-ubiquitinyl-[E2 ubiquitin-conjugating enzyme]-L-cysteine + [acceptor protein]-L-lysine = [E2 ubiquitin-conjugating enzyme]-L-cysteine + N(6)-ubiquitinyl-[acceptor protein]-L-lysine.</text>
        <dbReference type="EC" id="2.3.2.27"/>
    </reaction>
</comment>
<dbReference type="CDD" id="cd23116">
    <property type="entry name" value="RING-H2_AIRP1-like"/>
    <property type="match status" value="1"/>
</dbReference>
<proteinExistence type="predicted"/>
<dbReference type="SUPFAM" id="SSF57850">
    <property type="entry name" value="RING/U-box"/>
    <property type="match status" value="1"/>
</dbReference>
<feature type="domain" description="RING-type" evidence="10">
    <location>
        <begin position="161"/>
        <end position="202"/>
    </location>
</feature>
<dbReference type="PANTHER" id="PTHR46463:SF89">
    <property type="entry name" value="E3 UBIQUITIN-PROTEIN LIGASE RHB1A-RELATED"/>
    <property type="match status" value="1"/>
</dbReference>
<evidence type="ECO:0000256" key="1">
    <source>
        <dbReference type="ARBA" id="ARBA00000900"/>
    </source>
</evidence>
<dbReference type="GO" id="GO:0061630">
    <property type="term" value="F:ubiquitin protein ligase activity"/>
    <property type="evidence" value="ECO:0007669"/>
    <property type="project" value="UniProtKB-EC"/>
</dbReference>
<reference evidence="11" key="2">
    <citation type="submission" date="2023-04" db="EMBL/GenBank/DDBJ databases">
        <authorList>
            <person name="Bruccoleri R.E."/>
            <person name="Oakeley E.J."/>
            <person name="Faust A.-M."/>
            <person name="Dessus-Babus S."/>
            <person name="Altorfer M."/>
            <person name="Burckhardt D."/>
            <person name="Oertli M."/>
            <person name="Naumann U."/>
            <person name="Petersen F."/>
            <person name="Wong J."/>
        </authorList>
    </citation>
    <scope>NUCLEOTIDE SEQUENCE</scope>
    <source>
        <strain evidence="11">GSM-AAB239-AS_SAM_17_03QT</strain>
        <tissue evidence="11">Leaf</tissue>
    </source>
</reference>
<sequence>MGWGGGRGKRRSRTRTRSLNSDDRELSCPQDVEENEPLPTSHVASTAVPAGLLVDINLVTSIPDTYRAPSIPLPYVVGLLCSETVTQNIENCSDKTDNVQSMNSLAVGEAVNAAAFENSIACEGLIRSECKGKSDSPKVKGDENSKLYEPFLSPMEEEDVCPTCLEEYDEENPRIVTKCEHHFHLSCILEWMERSNACPICDQIMVIDHTSE</sequence>
<evidence type="ECO:0000259" key="10">
    <source>
        <dbReference type="PROSITE" id="PS50089"/>
    </source>
</evidence>